<dbReference type="GO" id="GO:0005886">
    <property type="term" value="C:plasma membrane"/>
    <property type="evidence" value="ECO:0007669"/>
    <property type="project" value="UniProtKB-SubCell"/>
</dbReference>
<evidence type="ECO:0000256" key="5">
    <source>
        <dbReference type="ARBA" id="ARBA00022989"/>
    </source>
</evidence>
<organism evidence="9">
    <name type="scientific">mine drainage metagenome</name>
    <dbReference type="NCBI Taxonomy" id="410659"/>
    <lineage>
        <taxon>unclassified sequences</taxon>
        <taxon>metagenomes</taxon>
        <taxon>ecological metagenomes</taxon>
    </lineage>
</organism>
<reference evidence="9" key="1">
    <citation type="submission" date="2013-08" db="EMBL/GenBank/DDBJ databases">
        <authorList>
            <person name="Mendez C."/>
            <person name="Richter M."/>
            <person name="Ferrer M."/>
            <person name="Sanchez J."/>
        </authorList>
    </citation>
    <scope>NUCLEOTIDE SEQUENCE</scope>
</reference>
<protein>
    <submittedName>
        <fullName evidence="9">Binding-protein-dependent transport system inner membrane component</fullName>
    </submittedName>
</protein>
<evidence type="ECO:0000259" key="8">
    <source>
        <dbReference type="PROSITE" id="PS50928"/>
    </source>
</evidence>
<evidence type="ECO:0000256" key="7">
    <source>
        <dbReference type="SAM" id="Phobius"/>
    </source>
</evidence>
<keyword evidence="6 7" id="KW-0472">Membrane</keyword>
<dbReference type="InterPro" id="IPR000515">
    <property type="entry name" value="MetI-like"/>
</dbReference>
<feature type="domain" description="ABC transmembrane type-1" evidence="8">
    <location>
        <begin position="1"/>
        <end position="130"/>
    </location>
</feature>
<feature type="non-terminal residue" evidence="9">
    <location>
        <position position="1"/>
    </location>
</feature>
<gene>
    <name evidence="9" type="ORF">B1B_00725</name>
</gene>
<dbReference type="Pfam" id="PF00528">
    <property type="entry name" value="BPD_transp_1"/>
    <property type="match status" value="1"/>
</dbReference>
<evidence type="ECO:0000256" key="6">
    <source>
        <dbReference type="ARBA" id="ARBA00023136"/>
    </source>
</evidence>
<dbReference type="PANTHER" id="PTHR43386:SF1">
    <property type="entry name" value="D,D-DIPEPTIDE TRANSPORT SYSTEM PERMEASE PROTEIN DDPC-RELATED"/>
    <property type="match status" value="1"/>
</dbReference>
<dbReference type="GO" id="GO:0055085">
    <property type="term" value="P:transmembrane transport"/>
    <property type="evidence" value="ECO:0007669"/>
    <property type="project" value="InterPro"/>
</dbReference>
<evidence type="ECO:0000256" key="1">
    <source>
        <dbReference type="ARBA" id="ARBA00004651"/>
    </source>
</evidence>
<reference evidence="9" key="2">
    <citation type="journal article" date="2014" name="ISME J.">
        <title>Microbial stratification in low pH oxic and suboxic macroscopic growths along an acid mine drainage.</title>
        <authorList>
            <person name="Mendez-Garcia C."/>
            <person name="Mesa V."/>
            <person name="Sprenger R.R."/>
            <person name="Richter M."/>
            <person name="Diez M.S."/>
            <person name="Solano J."/>
            <person name="Bargiela R."/>
            <person name="Golyshina O.V."/>
            <person name="Manteca A."/>
            <person name="Ramos J.L."/>
            <person name="Gallego J.R."/>
            <person name="Llorente I."/>
            <person name="Martins Dos Santos V.A."/>
            <person name="Jensen O.N."/>
            <person name="Pelaez A.I."/>
            <person name="Sanchez J."/>
            <person name="Ferrer M."/>
        </authorList>
    </citation>
    <scope>NUCLEOTIDE SEQUENCE</scope>
</reference>
<keyword evidence="3" id="KW-1003">Cell membrane</keyword>
<feature type="transmembrane region" description="Helical" evidence="7">
    <location>
        <begin position="62"/>
        <end position="86"/>
    </location>
</feature>
<accession>T1D859</accession>
<evidence type="ECO:0000256" key="2">
    <source>
        <dbReference type="ARBA" id="ARBA00022448"/>
    </source>
</evidence>
<dbReference type="PANTHER" id="PTHR43386">
    <property type="entry name" value="OLIGOPEPTIDE TRANSPORT SYSTEM PERMEASE PROTEIN APPC"/>
    <property type="match status" value="1"/>
</dbReference>
<dbReference type="EMBL" id="AUZY01000534">
    <property type="protein sequence ID" value="EQD78435.1"/>
    <property type="molecule type" value="Genomic_DNA"/>
</dbReference>
<feature type="transmembrane region" description="Helical" evidence="7">
    <location>
        <begin position="106"/>
        <end position="126"/>
    </location>
</feature>
<dbReference type="SUPFAM" id="SSF161098">
    <property type="entry name" value="MetI-like"/>
    <property type="match status" value="1"/>
</dbReference>
<keyword evidence="4 7" id="KW-0812">Transmembrane</keyword>
<comment type="caution">
    <text evidence="9">The sequence shown here is derived from an EMBL/GenBank/DDBJ whole genome shotgun (WGS) entry which is preliminary data.</text>
</comment>
<proteinExistence type="predicted"/>
<keyword evidence="2" id="KW-0813">Transport</keyword>
<evidence type="ECO:0000256" key="4">
    <source>
        <dbReference type="ARBA" id="ARBA00022692"/>
    </source>
</evidence>
<evidence type="ECO:0000256" key="3">
    <source>
        <dbReference type="ARBA" id="ARBA00022475"/>
    </source>
</evidence>
<dbReference type="CDD" id="cd06261">
    <property type="entry name" value="TM_PBP2"/>
    <property type="match status" value="1"/>
</dbReference>
<name>T1D859_9ZZZZ</name>
<keyword evidence="5 7" id="KW-1133">Transmembrane helix</keyword>
<sequence length="143" mass="15601">EGFWAIVIAVSVTSIPGFSRIARSAILVTKNELYVTAAISQGASKRHILFRHILPAAISPTIVFYALGLGAAILLSSGLSFLGVGIQPPTPELGAMIYQPFFYGEFSQWWLVVFPGIFIVVIVIAFNMMGDTLREVTDVTLRR</sequence>
<comment type="subcellular location">
    <subcellularLocation>
        <location evidence="1">Cell membrane</location>
        <topology evidence="1">Multi-pass membrane protein</topology>
    </subcellularLocation>
</comment>
<dbReference type="AlphaFoldDB" id="T1D859"/>
<evidence type="ECO:0000313" key="9">
    <source>
        <dbReference type="EMBL" id="EQD78435.1"/>
    </source>
</evidence>
<dbReference type="InterPro" id="IPR050366">
    <property type="entry name" value="BP-dependent_transpt_permease"/>
</dbReference>
<dbReference type="Gene3D" id="1.10.3720.10">
    <property type="entry name" value="MetI-like"/>
    <property type="match status" value="1"/>
</dbReference>
<dbReference type="PROSITE" id="PS50928">
    <property type="entry name" value="ABC_TM1"/>
    <property type="match status" value="1"/>
</dbReference>
<dbReference type="InterPro" id="IPR035906">
    <property type="entry name" value="MetI-like_sf"/>
</dbReference>